<evidence type="ECO:0000256" key="3">
    <source>
        <dbReference type="ARBA" id="ARBA00022801"/>
    </source>
</evidence>
<dbReference type="PROSITE" id="PS00135">
    <property type="entry name" value="TRYPSIN_SER"/>
    <property type="match status" value="1"/>
</dbReference>
<keyword evidence="14" id="KW-1185">Reference proteome</keyword>
<dbReference type="PROSITE" id="PS51257">
    <property type="entry name" value="PROKAR_LIPOPROTEIN"/>
    <property type="match status" value="1"/>
</dbReference>
<dbReference type="InterPro" id="IPR001314">
    <property type="entry name" value="Peptidase_S1A"/>
</dbReference>
<proteinExistence type="inferred from homology"/>
<dbReference type="InterPro" id="IPR001254">
    <property type="entry name" value="Trypsin_dom"/>
</dbReference>
<feature type="chain" id="PRO_5031460674" description="Peptidase S1 domain-containing protein" evidence="11">
    <location>
        <begin position="25"/>
        <end position="316"/>
    </location>
</feature>
<keyword evidence="7" id="KW-1015">Disulfide bond</keyword>
<sequence>MFTSSGRIVFFIFSFLFGCNIASGENYYSHRIGLDDLIHQSFKDIFPELSECCPIKPLPPIYGGTPTEVDEFPQVVLLHYIDKNGNSTFPCSGTLISRSFVLTAAHCVTGEIQRKSGFLAYIRLGEHDLSQVECNRGICSEIKTKVDRAIGKVIVHENYSSRTYQNDIALVQLSDPLYDFSSNIAPMCLRWVHKPSATILRPDHEYTVVGWGRTLNQKQSPVSNKLNVKLYDHNECVRQYGRKNVTITKGQICGGGVFKQDACDGDSGGPLISFIDGCPVLDGVISFGRGCGLENWPGVYTNVMAYRRWIVKHLVA</sequence>
<dbReference type="PROSITE" id="PS50240">
    <property type="entry name" value="TRYPSIN_DOM"/>
    <property type="match status" value="1"/>
</dbReference>
<dbReference type="CDD" id="cd00190">
    <property type="entry name" value="Tryp_SPc"/>
    <property type="match status" value="1"/>
</dbReference>
<dbReference type="OrthoDB" id="9028152at2759"/>
<evidence type="ECO:0000256" key="4">
    <source>
        <dbReference type="ARBA" id="ARBA00022825"/>
    </source>
</evidence>
<dbReference type="Pfam" id="PF00089">
    <property type="entry name" value="Trypsin"/>
    <property type="match status" value="1"/>
</dbReference>
<dbReference type="GO" id="GO:0004252">
    <property type="term" value="F:serine-type endopeptidase activity"/>
    <property type="evidence" value="ECO:0007669"/>
    <property type="project" value="InterPro"/>
</dbReference>
<evidence type="ECO:0000256" key="5">
    <source>
        <dbReference type="ARBA" id="ARBA00022837"/>
    </source>
</evidence>
<keyword evidence="6" id="KW-0865">Zymogen</keyword>
<dbReference type="PANTHER" id="PTHR24264:SF69">
    <property type="entry name" value="TRYPSIN-3"/>
    <property type="match status" value="1"/>
</dbReference>
<evidence type="ECO:0000256" key="7">
    <source>
        <dbReference type="ARBA" id="ARBA00023157"/>
    </source>
</evidence>
<evidence type="ECO:0000313" key="14">
    <source>
        <dbReference type="Proteomes" id="UP000594454"/>
    </source>
</evidence>
<dbReference type="SUPFAM" id="SSF50494">
    <property type="entry name" value="Trypsin-like serine proteases"/>
    <property type="match status" value="1"/>
</dbReference>
<name>A0A7R8UBX5_HERIL</name>
<evidence type="ECO:0000256" key="6">
    <source>
        <dbReference type="ARBA" id="ARBA00023145"/>
    </source>
</evidence>
<keyword evidence="4 10" id="KW-0720">Serine protease</keyword>
<dbReference type="FunFam" id="2.40.10.10:FF:000028">
    <property type="entry name" value="Serine protease easter"/>
    <property type="match status" value="1"/>
</dbReference>
<evidence type="ECO:0000259" key="12">
    <source>
        <dbReference type="PROSITE" id="PS50240"/>
    </source>
</evidence>
<dbReference type="AlphaFoldDB" id="A0A7R8UBX5"/>
<feature type="signal peptide" evidence="11">
    <location>
        <begin position="1"/>
        <end position="24"/>
    </location>
</feature>
<dbReference type="Gene3D" id="2.40.10.10">
    <property type="entry name" value="Trypsin-like serine proteases"/>
    <property type="match status" value="2"/>
</dbReference>
<dbReference type="SMART" id="SM00020">
    <property type="entry name" value="Tryp_SPc"/>
    <property type="match status" value="1"/>
</dbReference>
<keyword evidence="1 10" id="KW-0645">Protease</keyword>
<evidence type="ECO:0000256" key="9">
    <source>
        <dbReference type="ARBA" id="ARBA00024195"/>
    </source>
</evidence>
<evidence type="ECO:0000256" key="11">
    <source>
        <dbReference type="SAM" id="SignalP"/>
    </source>
</evidence>
<dbReference type="InterPro" id="IPR033116">
    <property type="entry name" value="TRYPSIN_SER"/>
</dbReference>
<dbReference type="OMA" id="YYSHRIG"/>
<evidence type="ECO:0000256" key="1">
    <source>
        <dbReference type="ARBA" id="ARBA00022670"/>
    </source>
</evidence>
<dbReference type="EMBL" id="LR899009">
    <property type="protein sequence ID" value="CAD7077945.1"/>
    <property type="molecule type" value="Genomic_DNA"/>
</dbReference>
<dbReference type="InParanoid" id="A0A7R8UBX5"/>
<evidence type="ECO:0000256" key="2">
    <source>
        <dbReference type="ARBA" id="ARBA00022729"/>
    </source>
</evidence>
<dbReference type="Proteomes" id="UP000594454">
    <property type="component" value="Chromosome 1"/>
</dbReference>
<dbReference type="PROSITE" id="PS00134">
    <property type="entry name" value="TRYPSIN_HIS"/>
    <property type="match status" value="1"/>
</dbReference>
<evidence type="ECO:0000256" key="10">
    <source>
        <dbReference type="RuleBase" id="RU363034"/>
    </source>
</evidence>
<dbReference type="InterPro" id="IPR043504">
    <property type="entry name" value="Peptidase_S1_PA_chymotrypsin"/>
</dbReference>
<reference evidence="13 14" key="1">
    <citation type="submission" date="2020-11" db="EMBL/GenBank/DDBJ databases">
        <authorList>
            <person name="Wallbank WR R."/>
            <person name="Pardo Diaz C."/>
            <person name="Kozak K."/>
            <person name="Martin S."/>
            <person name="Jiggins C."/>
            <person name="Moest M."/>
            <person name="Warren A I."/>
            <person name="Generalovic N T."/>
            <person name="Byers J.R.P. K."/>
            <person name="Montejo-Kovacevich G."/>
            <person name="Yen C E."/>
        </authorList>
    </citation>
    <scope>NUCLEOTIDE SEQUENCE [LARGE SCALE GENOMIC DNA]</scope>
</reference>
<dbReference type="InterPro" id="IPR009003">
    <property type="entry name" value="Peptidase_S1_PA"/>
</dbReference>
<dbReference type="InterPro" id="IPR050127">
    <property type="entry name" value="Serine_Proteases_S1"/>
</dbReference>
<keyword evidence="2 11" id="KW-0732">Signal</keyword>
<accession>A0A7R8UBX5</accession>
<keyword evidence="8" id="KW-0325">Glycoprotein</keyword>
<dbReference type="PANTHER" id="PTHR24264">
    <property type="entry name" value="TRYPSIN-RELATED"/>
    <property type="match status" value="1"/>
</dbReference>
<keyword evidence="5" id="KW-0106">Calcium</keyword>
<feature type="domain" description="Peptidase S1" evidence="12">
    <location>
        <begin position="61"/>
        <end position="315"/>
    </location>
</feature>
<evidence type="ECO:0000313" key="13">
    <source>
        <dbReference type="EMBL" id="CAD7077945.1"/>
    </source>
</evidence>
<protein>
    <recommendedName>
        <fullName evidence="12">Peptidase S1 domain-containing protein</fullName>
    </recommendedName>
</protein>
<comment type="similarity">
    <text evidence="9">Belongs to the peptidase S1 family. CLIP subfamily.</text>
</comment>
<evidence type="ECO:0000256" key="8">
    <source>
        <dbReference type="ARBA" id="ARBA00023180"/>
    </source>
</evidence>
<organism evidence="13 14">
    <name type="scientific">Hermetia illucens</name>
    <name type="common">Black soldier fly</name>
    <dbReference type="NCBI Taxonomy" id="343691"/>
    <lineage>
        <taxon>Eukaryota</taxon>
        <taxon>Metazoa</taxon>
        <taxon>Ecdysozoa</taxon>
        <taxon>Arthropoda</taxon>
        <taxon>Hexapoda</taxon>
        <taxon>Insecta</taxon>
        <taxon>Pterygota</taxon>
        <taxon>Neoptera</taxon>
        <taxon>Endopterygota</taxon>
        <taxon>Diptera</taxon>
        <taxon>Brachycera</taxon>
        <taxon>Stratiomyomorpha</taxon>
        <taxon>Stratiomyidae</taxon>
        <taxon>Hermetiinae</taxon>
        <taxon>Hermetia</taxon>
    </lineage>
</organism>
<gene>
    <name evidence="13" type="ORF">HERILL_LOCUS1243</name>
</gene>
<keyword evidence="3 10" id="KW-0378">Hydrolase</keyword>
<dbReference type="GO" id="GO:0006508">
    <property type="term" value="P:proteolysis"/>
    <property type="evidence" value="ECO:0007669"/>
    <property type="project" value="UniProtKB-KW"/>
</dbReference>
<dbReference type="GO" id="GO:0005615">
    <property type="term" value="C:extracellular space"/>
    <property type="evidence" value="ECO:0007669"/>
    <property type="project" value="TreeGrafter"/>
</dbReference>
<dbReference type="PRINTS" id="PR00722">
    <property type="entry name" value="CHYMOTRYPSIN"/>
</dbReference>
<dbReference type="InterPro" id="IPR018114">
    <property type="entry name" value="TRYPSIN_HIS"/>
</dbReference>